<organism evidence="10 11">
    <name type="scientific">Pseudoalteromonas rubra</name>
    <dbReference type="NCBI Taxonomy" id="43658"/>
    <lineage>
        <taxon>Bacteria</taxon>
        <taxon>Pseudomonadati</taxon>
        <taxon>Pseudomonadota</taxon>
        <taxon>Gammaproteobacteria</taxon>
        <taxon>Alteromonadales</taxon>
        <taxon>Pseudoalteromonadaceae</taxon>
        <taxon>Pseudoalteromonas</taxon>
    </lineage>
</organism>
<gene>
    <name evidence="10" type="ORF">AC626_19385</name>
</gene>
<dbReference type="Pfam" id="PF04151">
    <property type="entry name" value="PPC"/>
    <property type="match status" value="1"/>
</dbReference>
<evidence type="ECO:0000256" key="3">
    <source>
        <dbReference type="ARBA" id="ARBA00022723"/>
    </source>
</evidence>
<feature type="region of interest" description="Disordered" evidence="7">
    <location>
        <begin position="746"/>
        <end position="765"/>
    </location>
</feature>
<feature type="signal peptide" evidence="8">
    <location>
        <begin position="1"/>
        <end position="21"/>
    </location>
</feature>
<dbReference type="EMBL" id="LFZX01000194">
    <property type="protein sequence ID" value="KNC66050.1"/>
    <property type="molecule type" value="Genomic_DNA"/>
</dbReference>
<proteinExistence type="predicted"/>
<keyword evidence="2 6" id="KW-0349">Heme</keyword>
<dbReference type="InterPro" id="IPR004852">
    <property type="entry name" value="Di-haem_cyt_c_peroxidsae"/>
</dbReference>
<dbReference type="InterPro" id="IPR036909">
    <property type="entry name" value="Cyt_c-like_dom_sf"/>
</dbReference>
<dbReference type="Gene3D" id="2.60.120.380">
    <property type="match status" value="2"/>
</dbReference>
<dbReference type="PANTHER" id="PTHR30600">
    <property type="entry name" value="CYTOCHROME C PEROXIDASE-RELATED"/>
    <property type="match status" value="1"/>
</dbReference>
<accession>A0A0L0ENT5</accession>
<evidence type="ECO:0000256" key="7">
    <source>
        <dbReference type="SAM" id="MobiDB-lite"/>
    </source>
</evidence>
<keyword evidence="8" id="KW-0732">Signal</keyword>
<dbReference type="AlphaFoldDB" id="A0A0L0ENT5"/>
<dbReference type="GO" id="GO:0009055">
    <property type="term" value="F:electron transfer activity"/>
    <property type="evidence" value="ECO:0007669"/>
    <property type="project" value="InterPro"/>
</dbReference>
<dbReference type="GO" id="GO:0004130">
    <property type="term" value="F:cytochrome-c peroxidase activity"/>
    <property type="evidence" value="ECO:0007669"/>
    <property type="project" value="TreeGrafter"/>
</dbReference>
<name>A0A0L0ENT5_9GAMM</name>
<comment type="subcellular location">
    <subcellularLocation>
        <location evidence="1">Cell envelope</location>
    </subcellularLocation>
</comment>
<dbReference type="InterPro" id="IPR009056">
    <property type="entry name" value="Cyt_c-like_dom"/>
</dbReference>
<comment type="caution">
    <text evidence="10">The sequence shown here is derived from an EMBL/GenBank/DDBJ whole genome shotgun (WGS) entry which is preliminary data.</text>
</comment>
<dbReference type="GO" id="GO:0030313">
    <property type="term" value="C:cell envelope"/>
    <property type="evidence" value="ECO:0007669"/>
    <property type="project" value="UniProtKB-SubCell"/>
</dbReference>
<dbReference type="InterPro" id="IPR007280">
    <property type="entry name" value="Peptidase_C_arc/bac"/>
</dbReference>
<evidence type="ECO:0000256" key="6">
    <source>
        <dbReference type="PROSITE-ProRule" id="PRU00433"/>
    </source>
</evidence>
<reference evidence="11" key="1">
    <citation type="submission" date="2015-07" db="EMBL/GenBank/DDBJ databases">
        <title>Draft genome sequence of a Pseudoalteromonas rubra strain, OCN096, isolated from Kaneohe Bay, Oahu, Hawaii.</title>
        <authorList>
            <person name="Beurmann S."/>
            <person name="Ushijima B."/>
            <person name="Belcaid M."/>
            <person name="Callahan S.M."/>
            <person name="Aeby G.S."/>
        </authorList>
    </citation>
    <scope>NUCLEOTIDE SEQUENCE [LARGE SCALE GENOMIC DNA]</scope>
    <source>
        <strain evidence="11">OCN096</strain>
    </source>
</reference>
<evidence type="ECO:0000256" key="2">
    <source>
        <dbReference type="ARBA" id="ARBA00022617"/>
    </source>
</evidence>
<feature type="chain" id="PRO_5005537932" evidence="8">
    <location>
        <begin position="22"/>
        <end position="765"/>
    </location>
</feature>
<keyword evidence="3 6" id="KW-0479">Metal-binding</keyword>
<evidence type="ECO:0000256" key="1">
    <source>
        <dbReference type="ARBA" id="ARBA00004196"/>
    </source>
</evidence>
<dbReference type="SUPFAM" id="SSF46626">
    <property type="entry name" value="Cytochrome c"/>
    <property type="match status" value="2"/>
</dbReference>
<evidence type="ECO:0000313" key="10">
    <source>
        <dbReference type="EMBL" id="KNC66050.1"/>
    </source>
</evidence>
<keyword evidence="4" id="KW-0560">Oxidoreductase</keyword>
<dbReference type="PATRIC" id="fig|43658.6.peg.3251"/>
<evidence type="ECO:0000256" key="4">
    <source>
        <dbReference type="ARBA" id="ARBA00023002"/>
    </source>
</evidence>
<evidence type="ECO:0000259" key="9">
    <source>
        <dbReference type="PROSITE" id="PS51007"/>
    </source>
</evidence>
<dbReference type="OrthoDB" id="9805202at2"/>
<evidence type="ECO:0000256" key="8">
    <source>
        <dbReference type="SAM" id="SignalP"/>
    </source>
</evidence>
<dbReference type="Gene3D" id="1.10.760.10">
    <property type="entry name" value="Cytochrome c-like domain"/>
    <property type="match status" value="2"/>
</dbReference>
<dbReference type="GO" id="GO:0046872">
    <property type="term" value="F:metal ion binding"/>
    <property type="evidence" value="ECO:0007669"/>
    <property type="project" value="UniProtKB-KW"/>
</dbReference>
<feature type="domain" description="Cytochrome c" evidence="9">
    <location>
        <begin position="278"/>
        <end position="470"/>
    </location>
</feature>
<sequence length="765" mass="83702">MIKVKTSAFALLMGSAFSTCALPIPDDLDQALTELIIQHGLTGKPANGFDLPGVDDPEVKLGKLLFFTKALSGDKQVACASCHHPYLGGGDGLSLPVGTLAQDPDILGPGRKTTTGQFYVPRNSPSIFNAWVHKRSLFRDARVEFLDWLNPEQGISTPDVPYGEADPNAGDSLLAAQARFPVITPSEMQGFEFMKGAPNDAVRAHLAARIGNYGNAQGELFRNQWRDYFAAVYGDKSAEEIVTFDNITRALAAYQQSMNMTDNPWNRYVQGDKTALTTSQKRGAFLYLYMPPPPSDGGSEPDFLPTQCIGCHNTDSFSQTKGTNYHRLAFPQIGPGIGEAGDESNDRGRTLRNQNLADIYSFRSTTLLNVEVTGPYGHAGNYDTLEEVIEHYDDYHAILDDYIDNQGWCKQPQFKDIKNCVDLFPDTRQHTDAAAKIIDDEIADGAPVLRKLELSTQEKADLVNFMKALTDPCVKQADCLAAWLPQPHEGDPDGLQLYAKNYQGVPLYLPADCAQGDTAVTGSRLMLDQGECISGKAHYFYVDVAQDNTTLYFSSRSGKGQPRLFYNAYQWADPQNAQATSHGTGTEQVLKVTVNRGRHFVSVLDPNGYQGLSVAAGVDSALREPGELPRDIVNACIEGLPSGYTELLSGKAQCAAPGDSYFFIKVKEPGSTLEVRTRHGVGNSDLFAGSFWPSRDMYTFASRRADNSEFLKIDSPAPGWYYILVSGDGQNEGVSIQVDVIEADGASRTKRNRKPNRANNATLPN</sequence>
<dbReference type="Proteomes" id="UP000036850">
    <property type="component" value="Unassembled WGS sequence"/>
</dbReference>
<dbReference type="Pfam" id="PF03150">
    <property type="entry name" value="CCP_MauG"/>
    <property type="match status" value="1"/>
</dbReference>
<keyword evidence="10" id="KW-0575">Peroxidase</keyword>
<dbReference type="GO" id="GO:0020037">
    <property type="term" value="F:heme binding"/>
    <property type="evidence" value="ECO:0007669"/>
    <property type="project" value="InterPro"/>
</dbReference>
<protein>
    <submittedName>
        <fullName evidence="10">Cytochrome C peroxidase</fullName>
    </submittedName>
</protein>
<keyword evidence="5 6" id="KW-0408">Iron</keyword>
<evidence type="ECO:0000256" key="5">
    <source>
        <dbReference type="ARBA" id="ARBA00023004"/>
    </source>
</evidence>
<evidence type="ECO:0000313" key="11">
    <source>
        <dbReference type="Proteomes" id="UP000036850"/>
    </source>
</evidence>
<dbReference type="InterPro" id="IPR051395">
    <property type="entry name" value="Cytochrome_c_Peroxidase/MauG"/>
</dbReference>
<dbReference type="PROSITE" id="PS51007">
    <property type="entry name" value="CYTC"/>
    <property type="match status" value="1"/>
</dbReference>